<feature type="domain" description="AMP-dependent synthetase/ligase" evidence="1">
    <location>
        <begin position="128"/>
        <end position="259"/>
    </location>
</feature>
<name>A0AAU0URZ2_9FIRM</name>
<dbReference type="InterPro" id="IPR045851">
    <property type="entry name" value="AMP-bd_C_sf"/>
</dbReference>
<evidence type="ECO:0000259" key="2">
    <source>
        <dbReference type="Pfam" id="PF14535"/>
    </source>
</evidence>
<evidence type="ECO:0000313" key="4">
    <source>
        <dbReference type="Proteomes" id="UP001329915"/>
    </source>
</evidence>
<dbReference type="InterPro" id="IPR000873">
    <property type="entry name" value="AMP-dep_synth/lig_dom"/>
</dbReference>
<feature type="domain" description="AMP-dependent ligase C-terminal" evidence="2">
    <location>
        <begin position="308"/>
        <end position="394"/>
    </location>
</feature>
<gene>
    <name evidence="3" type="ORF">MFMK1_002831</name>
</gene>
<dbReference type="Pfam" id="PF14535">
    <property type="entry name" value="AMP-binding_C_2"/>
    <property type="match status" value="1"/>
</dbReference>
<organism evidence="3 4">
    <name type="scientific">Metallumcola ferriviriculae</name>
    <dbReference type="NCBI Taxonomy" id="3039180"/>
    <lineage>
        <taxon>Bacteria</taxon>
        <taxon>Bacillati</taxon>
        <taxon>Bacillota</taxon>
        <taxon>Clostridia</taxon>
        <taxon>Neomoorellales</taxon>
        <taxon>Desulfitibacteraceae</taxon>
        <taxon>Metallumcola</taxon>
    </lineage>
</organism>
<dbReference type="PANTHER" id="PTHR43845:SF1">
    <property type="entry name" value="BLR5969 PROTEIN"/>
    <property type="match status" value="1"/>
</dbReference>
<dbReference type="EMBL" id="CP121694">
    <property type="protein sequence ID" value="WRO22985.1"/>
    <property type="molecule type" value="Genomic_DNA"/>
</dbReference>
<accession>A0AAU0URZ2</accession>
<protein>
    <submittedName>
        <fullName evidence="3">AMP-binding protein</fullName>
    </submittedName>
</protein>
<sequence>MELVEFIQYGYANSPRIRQIMDGVGVAPGSVTCEADLDGIPVTSKESLISGQAADLPFGGWLGVNPDALARIYASPGPIYDPEGQDQDFWRWVPALKAAGFTAAERVINTFSYHLTPAGFMFDSGLRALGCTVIPAGTGNKELQLTMIQQIEVSGFVGLPSYLMALIKDAEDQGLNFADSHNIDKALVTAEPLPGSLRHELEQRGIDTYQSYGTADLGCVAYECSAHSGMHINEGLILEVVDPNSGHKVALGEPGEIVVTLLNTTYPLLRFGTGDMGILTDDACTCGRGGKRIKEIIGRVGDAVKVRGLFVHPSQLDRALNEITDVDYYQALVTREDYKDKLILRIETRGTVPKSTMAAFIANKLRERLRLGVEVDLVTKDTINRQEPRFKDTRFWD</sequence>
<dbReference type="PANTHER" id="PTHR43845">
    <property type="entry name" value="BLR5969 PROTEIN"/>
    <property type="match status" value="1"/>
</dbReference>
<dbReference type="SUPFAM" id="SSF56801">
    <property type="entry name" value="Acetyl-CoA synthetase-like"/>
    <property type="match status" value="1"/>
</dbReference>
<dbReference type="Gene3D" id="3.30.300.30">
    <property type="match status" value="1"/>
</dbReference>
<dbReference type="Gene3D" id="3.40.50.12780">
    <property type="entry name" value="N-terminal domain of ligase-like"/>
    <property type="match status" value="1"/>
</dbReference>
<dbReference type="RefSeq" id="WP_366922376.1">
    <property type="nucleotide sequence ID" value="NZ_CP121694.1"/>
</dbReference>
<dbReference type="InterPro" id="IPR042099">
    <property type="entry name" value="ANL_N_sf"/>
</dbReference>
<dbReference type="KEGG" id="dbc:MFMK1_002831"/>
<reference evidence="3 4" key="1">
    <citation type="submission" date="2023-04" db="EMBL/GenBank/DDBJ databases">
        <authorList>
            <person name="Hsu D."/>
        </authorList>
    </citation>
    <scope>NUCLEOTIDE SEQUENCE [LARGE SCALE GENOMIC DNA]</scope>
    <source>
        <strain evidence="3 4">MK1</strain>
    </source>
</reference>
<evidence type="ECO:0000259" key="1">
    <source>
        <dbReference type="Pfam" id="PF00501"/>
    </source>
</evidence>
<keyword evidence="4" id="KW-1185">Reference proteome</keyword>
<evidence type="ECO:0000313" key="3">
    <source>
        <dbReference type="EMBL" id="WRO22985.1"/>
    </source>
</evidence>
<proteinExistence type="predicted"/>
<dbReference type="Proteomes" id="UP001329915">
    <property type="component" value="Chromosome"/>
</dbReference>
<dbReference type="InterPro" id="IPR028154">
    <property type="entry name" value="AMP-dep_Lig_C"/>
</dbReference>
<dbReference type="Pfam" id="PF00501">
    <property type="entry name" value="AMP-binding"/>
    <property type="match status" value="1"/>
</dbReference>
<dbReference type="AlphaFoldDB" id="A0AAU0URZ2"/>